<dbReference type="PANTHER" id="PTHR45703">
    <property type="entry name" value="DYNEIN HEAVY CHAIN"/>
    <property type="match status" value="1"/>
</dbReference>
<organism evidence="2 3">
    <name type="scientific">Opisthorchis viverrini</name>
    <name type="common">Southeast Asian liver fluke</name>
    <dbReference type="NCBI Taxonomy" id="6198"/>
    <lineage>
        <taxon>Eukaryota</taxon>
        <taxon>Metazoa</taxon>
        <taxon>Spiralia</taxon>
        <taxon>Lophotrochozoa</taxon>
        <taxon>Platyhelminthes</taxon>
        <taxon>Trematoda</taxon>
        <taxon>Digenea</taxon>
        <taxon>Opisthorchiida</taxon>
        <taxon>Opisthorchiata</taxon>
        <taxon>Opisthorchiidae</taxon>
        <taxon>Opisthorchis</taxon>
    </lineage>
</organism>
<name>A0A1S8X056_OPIVI</name>
<gene>
    <name evidence="2" type="ORF">X801_04031</name>
</gene>
<dbReference type="Gene3D" id="1.20.58.1120">
    <property type="match status" value="1"/>
</dbReference>
<dbReference type="AlphaFoldDB" id="A0A1S8X056"/>
<dbReference type="PANTHER" id="PTHR45703:SF36">
    <property type="entry name" value="DYNEIN HEAVY CHAIN, CYTOPLASMIC"/>
    <property type="match status" value="1"/>
</dbReference>
<dbReference type="GO" id="GO:0007018">
    <property type="term" value="P:microtubule-based movement"/>
    <property type="evidence" value="ECO:0007669"/>
    <property type="project" value="InterPro"/>
</dbReference>
<dbReference type="InterPro" id="IPR026983">
    <property type="entry name" value="DHC"/>
</dbReference>
<dbReference type="InterPro" id="IPR013602">
    <property type="entry name" value="Dynein_heavy_linker"/>
</dbReference>
<keyword evidence="3" id="KW-1185">Reference proteome</keyword>
<proteinExistence type="predicted"/>
<feature type="domain" description="Dynein heavy chain linker" evidence="1">
    <location>
        <begin position="23"/>
        <end position="73"/>
    </location>
</feature>
<evidence type="ECO:0000313" key="3">
    <source>
        <dbReference type="Proteomes" id="UP000243686"/>
    </source>
</evidence>
<dbReference type="Proteomes" id="UP000243686">
    <property type="component" value="Unassembled WGS sequence"/>
</dbReference>
<dbReference type="Pfam" id="PF08393">
    <property type="entry name" value="DHC_N2"/>
    <property type="match status" value="1"/>
</dbReference>
<sequence length="157" mass="18039">MFYFGFSVGDKQYRSATLSSYHEPVYTNDILAMLSPEGERVALGKGLKARGNVEDWLGKVEEAMFANLKRLMKISINSFDSSGRDEWLKSHANQIILTVEQLMWCRDITHILEDPFPEDRLEGLEEFEKKCFATQQGAKYFEANAMGPARPETNDFW</sequence>
<evidence type="ECO:0000259" key="1">
    <source>
        <dbReference type="Pfam" id="PF08393"/>
    </source>
</evidence>
<evidence type="ECO:0000313" key="2">
    <source>
        <dbReference type="EMBL" id="OON20090.1"/>
    </source>
</evidence>
<dbReference type="GO" id="GO:0045505">
    <property type="term" value="F:dynein intermediate chain binding"/>
    <property type="evidence" value="ECO:0007669"/>
    <property type="project" value="InterPro"/>
</dbReference>
<dbReference type="GO" id="GO:0030286">
    <property type="term" value="C:dynein complex"/>
    <property type="evidence" value="ECO:0007669"/>
    <property type="project" value="InterPro"/>
</dbReference>
<accession>A0A1S8X056</accession>
<protein>
    <recommendedName>
        <fullName evidence="1">Dynein heavy chain linker domain-containing protein</fullName>
    </recommendedName>
</protein>
<dbReference type="Gene3D" id="3.20.180.20">
    <property type="entry name" value="Dynein heavy chain, N-terminal domain 2"/>
    <property type="match status" value="1"/>
</dbReference>
<dbReference type="GO" id="GO:0051959">
    <property type="term" value="F:dynein light intermediate chain binding"/>
    <property type="evidence" value="ECO:0007669"/>
    <property type="project" value="InterPro"/>
</dbReference>
<reference evidence="2 3" key="1">
    <citation type="submission" date="2015-03" db="EMBL/GenBank/DDBJ databases">
        <title>Draft genome of the nematode, Opisthorchis viverrini.</title>
        <authorList>
            <person name="Mitreva M."/>
        </authorList>
    </citation>
    <scope>NUCLEOTIDE SEQUENCE [LARGE SCALE GENOMIC DNA]</scope>
    <source>
        <strain evidence="2">Khon Kaen</strain>
    </source>
</reference>
<dbReference type="InterPro" id="IPR042228">
    <property type="entry name" value="Dynein_linker_3"/>
</dbReference>
<dbReference type="EMBL" id="KV892862">
    <property type="protein sequence ID" value="OON20090.1"/>
    <property type="molecule type" value="Genomic_DNA"/>
</dbReference>